<dbReference type="Pfam" id="PF01541">
    <property type="entry name" value="GIY-YIG"/>
    <property type="match status" value="1"/>
</dbReference>
<feature type="domain" description="GIY-YIG" evidence="1">
    <location>
        <begin position="15"/>
        <end position="93"/>
    </location>
</feature>
<accession>A0A1V4SWW5</accession>
<gene>
    <name evidence="2" type="ORF">CLTHE_14090</name>
</gene>
<sequence length="125" mass="14645">MNIDKKWVNNYREVDGNYIYVIGIKNGAALYVGETTALKTRIQQHLNNNLLLLNEILNKDYYIKACYLKSISDLERGYLESVVIKRLNPKLNIRGVNSSRFNWISDKRKNELIKLLDLIEWEIIG</sequence>
<dbReference type="RefSeq" id="WP_080022624.1">
    <property type="nucleotide sequence ID" value="NZ_LTAY01000037.1"/>
</dbReference>
<dbReference type="SUPFAM" id="SSF82771">
    <property type="entry name" value="GIY-YIG endonuclease"/>
    <property type="match status" value="1"/>
</dbReference>
<dbReference type="Proteomes" id="UP000191448">
    <property type="component" value="Unassembled WGS sequence"/>
</dbReference>
<comment type="caution">
    <text evidence="2">The sequence shown here is derived from an EMBL/GenBank/DDBJ whole genome shotgun (WGS) entry which is preliminary data.</text>
</comment>
<reference evidence="2 3" key="1">
    <citation type="submission" date="2016-02" db="EMBL/GenBank/DDBJ databases">
        <title>Genome sequence of Clostridium thermobutyricum DSM 4928.</title>
        <authorList>
            <person name="Poehlein A."/>
            <person name="Daniel R."/>
        </authorList>
    </citation>
    <scope>NUCLEOTIDE SEQUENCE [LARGE SCALE GENOMIC DNA]</scope>
    <source>
        <strain evidence="2 3">DSM 4928</strain>
    </source>
</reference>
<dbReference type="Gene3D" id="3.40.1440.10">
    <property type="entry name" value="GIY-YIG endonuclease"/>
    <property type="match status" value="1"/>
</dbReference>
<dbReference type="EMBL" id="LTAY01000037">
    <property type="protein sequence ID" value="OPX47838.1"/>
    <property type="molecule type" value="Genomic_DNA"/>
</dbReference>
<dbReference type="InterPro" id="IPR000305">
    <property type="entry name" value="GIY-YIG_endonuc"/>
</dbReference>
<dbReference type="PROSITE" id="PS50164">
    <property type="entry name" value="GIY_YIG"/>
    <property type="match status" value="1"/>
</dbReference>
<dbReference type="AlphaFoldDB" id="A0A1V4SWW5"/>
<evidence type="ECO:0000259" key="1">
    <source>
        <dbReference type="PROSITE" id="PS50164"/>
    </source>
</evidence>
<name>A0A1V4SWW5_9CLOT</name>
<organism evidence="2 3">
    <name type="scientific">Clostridium thermobutyricum DSM 4928</name>
    <dbReference type="NCBI Taxonomy" id="1121339"/>
    <lineage>
        <taxon>Bacteria</taxon>
        <taxon>Bacillati</taxon>
        <taxon>Bacillota</taxon>
        <taxon>Clostridia</taxon>
        <taxon>Eubacteriales</taxon>
        <taxon>Clostridiaceae</taxon>
        <taxon>Clostridium</taxon>
    </lineage>
</organism>
<proteinExistence type="predicted"/>
<protein>
    <submittedName>
        <fullName evidence="2">GIY-YIG catalytic domain protein</fullName>
    </submittedName>
</protein>
<evidence type="ECO:0000313" key="3">
    <source>
        <dbReference type="Proteomes" id="UP000191448"/>
    </source>
</evidence>
<evidence type="ECO:0000313" key="2">
    <source>
        <dbReference type="EMBL" id="OPX47838.1"/>
    </source>
</evidence>
<dbReference type="InterPro" id="IPR035901">
    <property type="entry name" value="GIY-YIG_endonuc_sf"/>
</dbReference>
<dbReference type="SMART" id="SM00465">
    <property type="entry name" value="GIYc"/>
    <property type="match status" value="1"/>
</dbReference>